<gene>
    <name evidence="2" type="ORF">ACFSF0_14870</name>
</gene>
<name>A0ABW4KX56_9BURK</name>
<evidence type="ECO:0000313" key="2">
    <source>
        <dbReference type="EMBL" id="MFD1711893.1"/>
    </source>
</evidence>
<dbReference type="SUPFAM" id="SSF48179">
    <property type="entry name" value="6-phosphogluconate dehydrogenase C-terminal domain-like"/>
    <property type="match status" value="1"/>
</dbReference>
<dbReference type="InterPro" id="IPR013328">
    <property type="entry name" value="6PGD_dom2"/>
</dbReference>
<dbReference type="Proteomes" id="UP001597304">
    <property type="component" value="Unassembled WGS sequence"/>
</dbReference>
<evidence type="ECO:0000259" key="1">
    <source>
        <dbReference type="Pfam" id="PF08546"/>
    </source>
</evidence>
<evidence type="ECO:0000313" key="3">
    <source>
        <dbReference type="Proteomes" id="UP001597304"/>
    </source>
</evidence>
<feature type="domain" description="Ketopantoate reductase C-terminal" evidence="1">
    <location>
        <begin position="3"/>
        <end position="103"/>
    </location>
</feature>
<keyword evidence="3" id="KW-1185">Reference proteome</keyword>
<dbReference type="RefSeq" id="WP_222707561.1">
    <property type="nucleotide sequence ID" value="NZ_JBHUEJ010000036.1"/>
</dbReference>
<protein>
    <submittedName>
        <fullName evidence="2">Ketopantoate reductase C-terminal domain-containing protein</fullName>
    </submittedName>
</protein>
<dbReference type="InterPro" id="IPR008927">
    <property type="entry name" value="6-PGluconate_DH-like_C_sf"/>
</dbReference>
<dbReference type="Pfam" id="PF08546">
    <property type="entry name" value="ApbA_C"/>
    <property type="match status" value="1"/>
</dbReference>
<proteinExistence type="predicted"/>
<dbReference type="Gene3D" id="1.10.1040.10">
    <property type="entry name" value="N-(1-d-carboxylethyl)-l-norvaline Dehydrogenase, domain 2"/>
    <property type="match status" value="1"/>
</dbReference>
<comment type="caution">
    <text evidence="2">The sequence shown here is derived from an EMBL/GenBank/DDBJ whole genome shotgun (WGS) entry which is preliminary data.</text>
</comment>
<sequence length="110" mass="11526">MGTSINHIVAAPGGLEFAKAVAAECDAVARAHGHPPRPEMWARLEPLLFSPTSPLMASMARDLLSGQRIEADAVVGDLLRQGAAKGVATPLLAVVYTRLKAYEHARAAAS</sequence>
<accession>A0ABW4KX56</accession>
<organism evidence="2 3">
    <name type="scientific">Ottowia flava</name>
    <dbReference type="NCBI Taxonomy" id="2675430"/>
    <lineage>
        <taxon>Bacteria</taxon>
        <taxon>Pseudomonadati</taxon>
        <taxon>Pseudomonadota</taxon>
        <taxon>Betaproteobacteria</taxon>
        <taxon>Burkholderiales</taxon>
        <taxon>Comamonadaceae</taxon>
        <taxon>Ottowia</taxon>
    </lineage>
</organism>
<dbReference type="InterPro" id="IPR013752">
    <property type="entry name" value="KPA_reductase"/>
</dbReference>
<reference evidence="3" key="1">
    <citation type="journal article" date="2019" name="Int. J. Syst. Evol. Microbiol.">
        <title>The Global Catalogue of Microorganisms (GCM) 10K type strain sequencing project: providing services to taxonomists for standard genome sequencing and annotation.</title>
        <authorList>
            <consortium name="The Broad Institute Genomics Platform"/>
            <consortium name="The Broad Institute Genome Sequencing Center for Infectious Disease"/>
            <person name="Wu L."/>
            <person name="Ma J."/>
        </authorList>
    </citation>
    <scope>NUCLEOTIDE SEQUENCE [LARGE SCALE GENOMIC DNA]</scope>
    <source>
        <strain evidence="3">LMG 29247</strain>
    </source>
</reference>
<dbReference type="EMBL" id="JBHUEJ010000036">
    <property type="protein sequence ID" value="MFD1711893.1"/>
    <property type="molecule type" value="Genomic_DNA"/>
</dbReference>